<dbReference type="AlphaFoldDB" id="A0AAD6Y5N3"/>
<keyword evidence="2" id="KW-1185">Reference proteome</keyword>
<organism evidence="1 2">
    <name type="scientific">Mycena pura</name>
    <dbReference type="NCBI Taxonomy" id="153505"/>
    <lineage>
        <taxon>Eukaryota</taxon>
        <taxon>Fungi</taxon>
        <taxon>Dikarya</taxon>
        <taxon>Basidiomycota</taxon>
        <taxon>Agaricomycotina</taxon>
        <taxon>Agaricomycetes</taxon>
        <taxon>Agaricomycetidae</taxon>
        <taxon>Agaricales</taxon>
        <taxon>Marasmiineae</taxon>
        <taxon>Mycenaceae</taxon>
        <taxon>Mycena</taxon>
    </lineage>
</organism>
<comment type="caution">
    <text evidence="1">The sequence shown here is derived from an EMBL/GenBank/DDBJ whole genome shotgun (WGS) entry which is preliminary data.</text>
</comment>
<reference evidence="1" key="1">
    <citation type="submission" date="2023-03" db="EMBL/GenBank/DDBJ databases">
        <title>Massive genome expansion in bonnet fungi (Mycena s.s.) driven by repeated elements and novel gene families across ecological guilds.</title>
        <authorList>
            <consortium name="Lawrence Berkeley National Laboratory"/>
            <person name="Harder C.B."/>
            <person name="Miyauchi S."/>
            <person name="Viragh M."/>
            <person name="Kuo A."/>
            <person name="Thoen E."/>
            <person name="Andreopoulos B."/>
            <person name="Lu D."/>
            <person name="Skrede I."/>
            <person name="Drula E."/>
            <person name="Henrissat B."/>
            <person name="Morin E."/>
            <person name="Kohler A."/>
            <person name="Barry K."/>
            <person name="LaButti K."/>
            <person name="Morin E."/>
            <person name="Salamov A."/>
            <person name="Lipzen A."/>
            <person name="Mereny Z."/>
            <person name="Hegedus B."/>
            <person name="Baldrian P."/>
            <person name="Stursova M."/>
            <person name="Weitz H."/>
            <person name="Taylor A."/>
            <person name="Grigoriev I.V."/>
            <person name="Nagy L.G."/>
            <person name="Martin F."/>
            <person name="Kauserud H."/>
        </authorList>
    </citation>
    <scope>NUCLEOTIDE SEQUENCE</scope>
    <source>
        <strain evidence="1">9144</strain>
    </source>
</reference>
<dbReference type="Proteomes" id="UP001219525">
    <property type="component" value="Unassembled WGS sequence"/>
</dbReference>
<evidence type="ECO:0000313" key="1">
    <source>
        <dbReference type="EMBL" id="KAJ7192559.1"/>
    </source>
</evidence>
<evidence type="ECO:0000313" key="2">
    <source>
        <dbReference type="Proteomes" id="UP001219525"/>
    </source>
</evidence>
<sequence>MTSARARAHHEVISIQQNRPIATHPDNVVAMCFRKMRLSSLSAALSGTYRLSEVMLVETQAPGRGRVLAELYEPGEPDSVSSVSVVLIAPILKATHGVSSVWDPPLVYAYVSQILAWNLVLTVENGTVRQSCDKAWFNHVRGTFDSDTEQLVRFPLFGLLEPCLRRGDPPTSAVRWRKRRTESLVDPIAFLKAGQLCCRMGGGQKQLDRILAHIYNAISGIAEASAGCGED</sequence>
<dbReference type="EMBL" id="JARJCW010000118">
    <property type="protein sequence ID" value="KAJ7192559.1"/>
    <property type="molecule type" value="Genomic_DNA"/>
</dbReference>
<proteinExistence type="predicted"/>
<gene>
    <name evidence="1" type="ORF">GGX14DRAFT_406229</name>
</gene>
<protein>
    <submittedName>
        <fullName evidence="1">Uncharacterized protein</fullName>
    </submittedName>
</protein>
<name>A0AAD6Y5N3_9AGAR</name>
<accession>A0AAD6Y5N3</accession>